<organism evidence="1 2">
    <name type="scientific">Tunturiibacter lichenicola</name>
    <dbReference type="NCBI Taxonomy" id="2051959"/>
    <lineage>
        <taxon>Bacteria</taxon>
        <taxon>Pseudomonadati</taxon>
        <taxon>Acidobacteriota</taxon>
        <taxon>Terriglobia</taxon>
        <taxon>Terriglobales</taxon>
        <taxon>Acidobacteriaceae</taxon>
        <taxon>Tunturiibacter</taxon>
    </lineage>
</organism>
<proteinExistence type="predicted"/>
<dbReference type="EMBL" id="JACCCV010000002">
    <property type="protein sequence ID" value="NYF52974.1"/>
    <property type="molecule type" value="Genomic_DNA"/>
</dbReference>
<dbReference type="Proteomes" id="UP000534186">
    <property type="component" value="Unassembled WGS sequence"/>
</dbReference>
<name>A0A7Y9NP62_9BACT</name>
<dbReference type="AlphaFoldDB" id="A0A7Y9NP62"/>
<evidence type="ECO:0000313" key="2">
    <source>
        <dbReference type="Proteomes" id="UP000534186"/>
    </source>
</evidence>
<accession>A0A7Y9NP62</accession>
<reference evidence="1 2" key="1">
    <citation type="submission" date="2020-07" db="EMBL/GenBank/DDBJ databases">
        <title>Genomic Encyclopedia of Type Strains, Phase IV (KMG-V): Genome sequencing to study the core and pangenomes of soil and plant-associated prokaryotes.</title>
        <authorList>
            <person name="Whitman W."/>
        </authorList>
    </citation>
    <scope>NUCLEOTIDE SEQUENCE [LARGE SCALE GENOMIC DNA]</scope>
    <source>
        <strain evidence="1 2">M8UP30</strain>
    </source>
</reference>
<sequence>MSSLHMHICSLLFVYSAEADKGLPSVWKNDLEIGYFWAVLIERCWADKRLEGNWNTSHERSGEVSAEVSVVVRARLVLRSWSGAA</sequence>
<protein>
    <submittedName>
        <fullName evidence="1">Uncharacterized protein</fullName>
    </submittedName>
</protein>
<evidence type="ECO:0000313" key="1">
    <source>
        <dbReference type="EMBL" id="NYF52974.1"/>
    </source>
</evidence>
<gene>
    <name evidence="1" type="ORF">HDF12_003373</name>
</gene>
<comment type="caution">
    <text evidence="1">The sequence shown here is derived from an EMBL/GenBank/DDBJ whole genome shotgun (WGS) entry which is preliminary data.</text>
</comment>